<keyword evidence="2" id="KW-1185">Reference proteome</keyword>
<evidence type="ECO:0000313" key="1">
    <source>
        <dbReference type="EMBL" id="MFC6669085.1"/>
    </source>
</evidence>
<gene>
    <name evidence="1" type="ORF">ACFQDL_02375</name>
</gene>
<dbReference type="InterPro" id="IPR037038">
    <property type="entry name" value="HepT-like_sf"/>
</dbReference>
<evidence type="ECO:0000313" key="2">
    <source>
        <dbReference type="Proteomes" id="UP001596422"/>
    </source>
</evidence>
<comment type="caution">
    <text evidence="1">The sequence shown here is derived from an EMBL/GenBank/DDBJ whole genome shotgun (WGS) entry which is preliminary data.</text>
</comment>
<organism evidence="1 2">
    <name type="scientific">Marinobacterium aestuariivivens</name>
    <dbReference type="NCBI Taxonomy" id="1698799"/>
    <lineage>
        <taxon>Bacteria</taxon>
        <taxon>Pseudomonadati</taxon>
        <taxon>Pseudomonadota</taxon>
        <taxon>Gammaproteobacteria</taxon>
        <taxon>Oceanospirillales</taxon>
        <taxon>Oceanospirillaceae</taxon>
        <taxon>Marinobacterium</taxon>
    </lineage>
</organism>
<dbReference type="EMBL" id="JBHSWE010000001">
    <property type="protein sequence ID" value="MFC6669085.1"/>
    <property type="molecule type" value="Genomic_DNA"/>
</dbReference>
<proteinExistence type="predicted"/>
<dbReference type="Proteomes" id="UP001596422">
    <property type="component" value="Unassembled WGS sequence"/>
</dbReference>
<reference evidence="2" key="1">
    <citation type="journal article" date="2019" name="Int. J. Syst. Evol. Microbiol.">
        <title>The Global Catalogue of Microorganisms (GCM) 10K type strain sequencing project: providing services to taxonomists for standard genome sequencing and annotation.</title>
        <authorList>
            <consortium name="The Broad Institute Genomics Platform"/>
            <consortium name="The Broad Institute Genome Sequencing Center for Infectious Disease"/>
            <person name="Wu L."/>
            <person name="Ma J."/>
        </authorList>
    </citation>
    <scope>NUCLEOTIDE SEQUENCE [LARGE SCALE GENOMIC DNA]</scope>
    <source>
        <strain evidence="2">NBRC 111756</strain>
    </source>
</reference>
<accession>A0ABW1ZVF2</accession>
<dbReference type="RefSeq" id="WP_379907630.1">
    <property type="nucleotide sequence ID" value="NZ_JBHSWE010000001.1"/>
</dbReference>
<name>A0ABW1ZVF2_9GAMM</name>
<sequence>MDQALINQKLESLRRCIRRLETRCPASAEDLAGDLDAQDIVSLNLTRAVQLSVDIALHWIAEHPDIKAPATMGESFEVMAGAPHCHSNGAVRCASPAPYGKRPFRRAP</sequence>
<dbReference type="Gene3D" id="1.20.120.580">
    <property type="entry name" value="bsu32300-like"/>
    <property type="match status" value="1"/>
</dbReference>
<protein>
    <submittedName>
        <fullName evidence="1">DUF86 domain-containing protein</fullName>
    </submittedName>
</protein>